<dbReference type="InterPro" id="IPR029060">
    <property type="entry name" value="PIN-like_dom_sf"/>
</dbReference>
<dbReference type="EMBL" id="DVNB01000018">
    <property type="protein sequence ID" value="HIU56457.1"/>
    <property type="molecule type" value="Genomic_DNA"/>
</dbReference>
<reference evidence="2" key="1">
    <citation type="submission" date="2020-10" db="EMBL/GenBank/DDBJ databases">
        <authorList>
            <person name="Gilroy R."/>
        </authorList>
    </citation>
    <scope>NUCLEOTIDE SEQUENCE</scope>
    <source>
        <strain evidence="2">USAMLcec3-3695</strain>
    </source>
</reference>
<name>A0A9D1MAH1_9FIRM</name>
<dbReference type="Proteomes" id="UP000824109">
    <property type="component" value="Unassembled WGS sequence"/>
</dbReference>
<comment type="caution">
    <text evidence="2">The sequence shown here is derived from an EMBL/GenBank/DDBJ whole genome shotgun (WGS) entry which is preliminary data.</text>
</comment>
<reference evidence="2" key="2">
    <citation type="journal article" date="2021" name="PeerJ">
        <title>Extensive microbial diversity within the chicken gut microbiome revealed by metagenomics and culture.</title>
        <authorList>
            <person name="Gilroy R."/>
            <person name="Ravi A."/>
            <person name="Getino M."/>
            <person name="Pursley I."/>
            <person name="Horton D.L."/>
            <person name="Alikhan N.F."/>
            <person name="Baker D."/>
            <person name="Gharbi K."/>
            <person name="Hall N."/>
            <person name="Watson M."/>
            <person name="Adriaenssens E.M."/>
            <person name="Foster-Nyarko E."/>
            <person name="Jarju S."/>
            <person name="Secka A."/>
            <person name="Antonio M."/>
            <person name="Oren A."/>
            <person name="Chaudhuri R.R."/>
            <person name="La Ragione R."/>
            <person name="Hildebrand F."/>
            <person name="Pallen M.J."/>
        </authorList>
    </citation>
    <scope>NUCLEOTIDE SEQUENCE</scope>
    <source>
        <strain evidence="2">USAMLcec3-3695</strain>
    </source>
</reference>
<organism evidence="2 3">
    <name type="scientific">Candidatus Ornithomonoglobus merdipullorum</name>
    <dbReference type="NCBI Taxonomy" id="2840895"/>
    <lineage>
        <taxon>Bacteria</taxon>
        <taxon>Bacillati</taxon>
        <taxon>Bacillota</taxon>
        <taxon>Clostridia</taxon>
        <taxon>Candidatus Ornithomonoglobus</taxon>
    </lineage>
</organism>
<proteinExistence type="predicted"/>
<accession>A0A9D1MAH1</accession>
<protein>
    <submittedName>
        <fullName evidence="2">PIN domain-containing protein</fullName>
    </submittedName>
</protein>
<gene>
    <name evidence="2" type="ORF">IAA61_01425</name>
</gene>
<evidence type="ECO:0000313" key="3">
    <source>
        <dbReference type="Proteomes" id="UP000824109"/>
    </source>
</evidence>
<dbReference type="Gene3D" id="3.40.50.1010">
    <property type="entry name" value="5'-nuclease"/>
    <property type="match status" value="1"/>
</dbReference>
<dbReference type="SUPFAM" id="SSF88723">
    <property type="entry name" value="PIN domain-like"/>
    <property type="match status" value="1"/>
</dbReference>
<sequence length="133" mass="15077">MKVLIDTNIILDVLCGREKFLEDAERIFKLCETRRLDGFISALSIPNIIYILRKELDADKVETIVNDLSIIFTIADLKAEDVKKAAGLKFKDYEDAVQSTCAERIGAEYIITRNVKDFADSNIPAISSMKFLR</sequence>
<dbReference type="AlphaFoldDB" id="A0A9D1MAH1"/>
<dbReference type="InterPro" id="IPR002716">
    <property type="entry name" value="PIN_dom"/>
</dbReference>
<feature type="domain" description="PIN" evidence="1">
    <location>
        <begin position="2"/>
        <end position="116"/>
    </location>
</feature>
<dbReference type="Pfam" id="PF13470">
    <property type="entry name" value="PIN_3"/>
    <property type="match status" value="1"/>
</dbReference>
<evidence type="ECO:0000313" key="2">
    <source>
        <dbReference type="EMBL" id="HIU56457.1"/>
    </source>
</evidence>
<evidence type="ECO:0000259" key="1">
    <source>
        <dbReference type="Pfam" id="PF13470"/>
    </source>
</evidence>